<evidence type="ECO:0000313" key="12">
    <source>
        <dbReference type="Proteomes" id="UP000195514"/>
    </source>
</evidence>
<comment type="similarity">
    <text evidence="1">Belongs to the ETF alpha-subunit/FixB family.</text>
</comment>
<dbReference type="InterPro" id="IPR014730">
    <property type="entry name" value="ETF_a/b_N"/>
</dbReference>
<dbReference type="PANTHER" id="PTHR43153">
    <property type="entry name" value="ELECTRON TRANSFER FLAVOPROTEIN ALPHA"/>
    <property type="match status" value="1"/>
</dbReference>
<dbReference type="KEGG" id="abat:CFX1CAM_0767"/>
<proteinExistence type="inferred from homology"/>
<dbReference type="PANTHER" id="PTHR43153:SF1">
    <property type="entry name" value="ELECTRON TRANSFER FLAVOPROTEIN SUBUNIT ALPHA, MITOCHONDRIAL"/>
    <property type="match status" value="1"/>
</dbReference>
<dbReference type="InterPro" id="IPR033947">
    <property type="entry name" value="ETF_alpha_N"/>
</dbReference>
<organism evidence="11 12">
    <name type="scientific">Candidatus Brevifilum fermentans</name>
    <dbReference type="NCBI Taxonomy" id="1986204"/>
    <lineage>
        <taxon>Bacteria</taxon>
        <taxon>Bacillati</taxon>
        <taxon>Chloroflexota</taxon>
        <taxon>Anaerolineae</taxon>
        <taxon>Anaerolineales</taxon>
        <taxon>Anaerolineaceae</taxon>
        <taxon>Candidatus Brevifilum</taxon>
    </lineage>
</organism>
<dbReference type="Pfam" id="PF01012">
    <property type="entry name" value="ETF"/>
    <property type="match status" value="1"/>
</dbReference>
<dbReference type="GO" id="GO:0046872">
    <property type="term" value="F:metal ion binding"/>
    <property type="evidence" value="ECO:0007669"/>
    <property type="project" value="UniProtKB-KW"/>
</dbReference>
<evidence type="ECO:0000256" key="8">
    <source>
        <dbReference type="ARBA" id="ARBA00023014"/>
    </source>
</evidence>
<feature type="binding site" evidence="9">
    <location>
        <position position="283"/>
    </location>
    <ligand>
        <name>FAD</name>
        <dbReference type="ChEBI" id="CHEBI:57692"/>
    </ligand>
</feature>
<keyword evidence="8" id="KW-0411">Iron-sulfur</keyword>
<dbReference type="PIRSF" id="PIRSF000089">
    <property type="entry name" value="Electra_flavoP_a"/>
    <property type="match status" value="1"/>
</dbReference>
<reference evidence="12" key="1">
    <citation type="submission" date="2017-05" db="EMBL/GenBank/DDBJ databases">
        <authorList>
            <person name="Kirkegaard R."/>
            <person name="Mcilroy J S."/>
        </authorList>
    </citation>
    <scope>NUCLEOTIDE SEQUENCE [LARGE SCALE GENOMIC DNA]</scope>
</reference>
<feature type="binding site" evidence="9">
    <location>
        <begin position="339"/>
        <end position="346"/>
    </location>
    <ligand>
        <name>FAD</name>
        <dbReference type="ChEBI" id="CHEBI:57692"/>
    </ligand>
</feature>
<evidence type="ECO:0000256" key="3">
    <source>
        <dbReference type="ARBA" id="ARBA00022630"/>
    </source>
</evidence>
<dbReference type="EMBL" id="LT859958">
    <property type="protein sequence ID" value="SMX53832.1"/>
    <property type="molecule type" value="Genomic_DNA"/>
</dbReference>
<dbReference type="SUPFAM" id="SSF54862">
    <property type="entry name" value="4Fe-4S ferredoxins"/>
    <property type="match status" value="1"/>
</dbReference>
<dbReference type="Gene3D" id="3.40.50.1220">
    <property type="entry name" value="TPP-binding domain"/>
    <property type="match status" value="1"/>
</dbReference>
<dbReference type="SMART" id="SM00893">
    <property type="entry name" value="ETF"/>
    <property type="match status" value="1"/>
</dbReference>
<dbReference type="InterPro" id="IPR029035">
    <property type="entry name" value="DHS-like_NAD/FAD-binding_dom"/>
</dbReference>
<feature type="domain" description="4Fe-4S ferredoxin-type" evidence="10">
    <location>
        <begin position="1"/>
        <end position="29"/>
    </location>
</feature>
<dbReference type="InterPro" id="IPR018206">
    <property type="entry name" value="ETF_asu_C_CS"/>
</dbReference>
<dbReference type="GO" id="GO:0050660">
    <property type="term" value="F:flavin adenine dinucleotide binding"/>
    <property type="evidence" value="ECO:0007669"/>
    <property type="project" value="InterPro"/>
</dbReference>
<dbReference type="InterPro" id="IPR017896">
    <property type="entry name" value="4Fe4S_Fe-S-bd"/>
</dbReference>
<name>A0A1Y6K2B0_9CHLR</name>
<dbReference type="Pfam" id="PF00766">
    <property type="entry name" value="ETF_alpha"/>
    <property type="match status" value="1"/>
</dbReference>
<dbReference type="InterPro" id="IPR017900">
    <property type="entry name" value="4Fe4S_Fe_S_CS"/>
</dbReference>
<dbReference type="RefSeq" id="WP_087861746.1">
    <property type="nucleotide sequence ID" value="NZ_LT859958.1"/>
</dbReference>
<keyword evidence="6" id="KW-0249">Electron transport</keyword>
<evidence type="ECO:0000256" key="4">
    <source>
        <dbReference type="ARBA" id="ARBA00022723"/>
    </source>
</evidence>
<keyword evidence="12" id="KW-1185">Reference proteome</keyword>
<evidence type="ECO:0000259" key="10">
    <source>
        <dbReference type="PROSITE" id="PS51379"/>
    </source>
</evidence>
<evidence type="ECO:0000256" key="6">
    <source>
        <dbReference type="ARBA" id="ARBA00022982"/>
    </source>
</evidence>
<dbReference type="SUPFAM" id="SSF52402">
    <property type="entry name" value="Adenine nucleotide alpha hydrolases-like"/>
    <property type="match status" value="1"/>
</dbReference>
<dbReference type="PROSITE" id="PS51379">
    <property type="entry name" value="4FE4S_FER_2"/>
    <property type="match status" value="2"/>
</dbReference>
<dbReference type="GO" id="GO:0009055">
    <property type="term" value="F:electron transfer activity"/>
    <property type="evidence" value="ECO:0007669"/>
    <property type="project" value="InterPro"/>
</dbReference>
<feature type="domain" description="4Fe-4S ferredoxin-type" evidence="10">
    <location>
        <begin position="34"/>
        <end position="57"/>
    </location>
</feature>
<dbReference type="Gene3D" id="3.30.70.20">
    <property type="match status" value="1"/>
</dbReference>
<feature type="binding site" evidence="9">
    <location>
        <begin position="308"/>
        <end position="309"/>
    </location>
    <ligand>
        <name>FAD</name>
        <dbReference type="ChEBI" id="CHEBI:57692"/>
    </ligand>
</feature>
<protein>
    <submittedName>
        <fullName evidence="11">Electron transfer flavoprotein subunit alpha</fullName>
    </submittedName>
</protein>
<keyword evidence="5 9" id="KW-0274">FAD</keyword>
<feature type="binding site" evidence="9">
    <location>
        <position position="360"/>
    </location>
    <ligand>
        <name>FAD</name>
        <dbReference type="ChEBI" id="CHEBI:57692"/>
    </ligand>
</feature>
<feature type="binding site" evidence="9">
    <location>
        <begin position="322"/>
        <end position="326"/>
    </location>
    <ligand>
        <name>FAD</name>
        <dbReference type="ChEBI" id="CHEBI:57692"/>
    </ligand>
</feature>
<dbReference type="PROSITE" id="PS00696">
    <property type="entry name" value="ETF_ALPHA"/>
    <property type="match status" value="1"/>
</dbReference>
<evidence type="ECO:0000256" key="1">
    <source>
        <dbReference type="ARBA" id="ARBA00005817"/>
    </source>
</evidence>
<evidence type="ECO:0000256" key="2">
    <source>
        <dbReference type="ARBA" id="ARBA00022448"/>
    </source>
</evidence>
<dbReference type="Gene3D" id="3.40.50.620">
    <property type="entry name" value="HUPs"/>
    <property type="match status" value="1"/>
</dbReference>
<dbReference type="AlphaFoldDB" id="A0A1Y6K2B0"/>
<keyword evidence="2" id="KW-0813">Transport</keyword>
<dbReference type="PROSITE" id="PS00198">
    <property type="entry name" value="4FE4S_FER_1"/>
    <property type="match status" value="1"/>
</dbReference>
<dbReference type="GO" id="GO:0033539">
    <property type="term" value="P:fatty acid beta-oxidation using acyl-CoA dehydrogenase"/>
    <property type="evidence" value="ECO:0007669"/>
    <property type="project" value="TreeGrafter"/>
</dbReference>
<dbReference type="Pfam" id="PF13187">
    <property type="entry name" value="Fer4_9"/>
    <property type="match status" value="1"/>
</dbReference>
<evidence type="ECO:0000256" key="7">
    <source>
        <dbReference type="ARBA" id="ARBA00023004"/>
    </source>
</evidence>
<dbReference type="InterPro" id="IPR001308">
    <property type="entry name" value="ETF_a/FixB"/>
</dbReference>
<gene>
    <name evidence="11" type="primary">etfA</name>
    <name evidence="11" type="ORF">CFX1CAM_0767</name>
</gene>
<comment type="cofactor">
    <cofactor evidence="9">
        <name>FAD</name>
        <dbReference type="ChEBI" id="CHEBI:57692"/>
    </cofactor>
    <text evidence="9">Binds 1 FAD per dimer.</text>
</comment>
<dbReference type="SUPFAM" id="SSF52467">
    <property type="entry name" value="DHS-like NAD/FAD-binding domain"/>
    <property type="match status" value="1"/>
</dbReference>
<keyword evidence="7" id="KW-0408">Iron</keyword>
<dbReference type="InterPro" id="IPR014729">
    <property type="entry name" value="Rossmann-like_a/b/a_fold"/>
</dbReference>
<dbReference type="GO" id="GO:0051536">
    <property type="term" value="F:iron-sulfur cluster binding"/>
    <property type="evidence" value="ECO:0007669"/>
    <property type="project" value="UniProtKB-KW"/>
</dbReference>
<dbReference type="InterPro" id="IPR014731">
    <property type="entry name" value="ETF_asu_C"/>
</dbReference>
<keyword evidence="3" id="KW-0285">Flavoprotein</keyword>
<keyword evidence="4" id="KW-0479">Metal-binding</keyword>
<evidence type="ECO:0000256" key="5">
    <source>
        <dbReference type="ARBA" id="ARBA00022827"/>
    </source>
</evidence>
<evidence type="ECO:0000256" key="9">
    <source>
        <dbReference type="PIRSR" id="PIRSR000089-1"/>
    </source>
</evidence>
<sequence>MLNINHDRCTRCKICIGNCPFGALSIVDGFLEVSSACTLCGACVNVCPFEALHIERKQIDAEELRKYKGVFVWAELENGKPRKVVLELLGKGRELADQLGQELSAVIIAAETNFDPADLGNYGADRVILCQHKFLDTYSTEGYTQALSAVIASEMPSVVLYGATPHGRDLAPRVAARLRLGLTADCTRLSIDDDGQLVQTRPAFGGNIMASIITPHTRPQTATVRPNVFPALEPDPSRLAEVVEFPLTMSRAAIRTRLVQSENLDADDQVGIADARIIVSGGRGMGKAANLEMLKTLADQLGGTTAGSRIIVEQGWIPHTHQVGQSGTTVGPQLYIAAGISGAVQHLVGMSASKTVIAINKDPEAPILNVADLGIVGDALEIIPILNQMIEDDRNKNS</sequence>
<dbReference type="CDD" id="cd01715">
    <property type="entry name" value="ETF_alpha"/>
    <property type="match status" value="1"/>
</dbReference>
<dbReference type="OrthoDB" id="9770286at2"/>
<accession>A0A1Y6K2B0</accession>
<evidence type="ECO:0000313" key="11">
    <source>
        <dbReference type="EMBL" id="SMX53832.1"/>
    </source>
</evidence>
<dbReference type="Proteomes" id="UP000195514">
    <property type="component" value="Chromosome I"/>
</dbReference>